<accession>A0A420Y322</accession>
<evidence type="ECO:0000259" key="6">
    <source>
        <dbReference type="Pfam" id="PF23300"/>
    </source>
</evidence>
<dbReference type="PANTHER" id="PTHR21286">
    <property type="entry name" value="NUCLEAR PORE COMPLEX PROTEIN NUP160"/>
    <property type="match status" value="1"/>
</dbReference>
<feature type="domain" description="Nucleoporin Nup120/160 beta-propeller" evidence="4">
    <location>
        <begin position="79"/>
        <end position="577"/>
    </location>
</feature>
<dbReference type="InterPro" id="IPR056548">
    <property type="entry name" value="HEAT_Nup120"/>
</dbReference>
<evidence type="ECO:0000259" key="4">
    <source>
        <dbReference type="Pfam" id="PF11715"/>
    </source>
</evidence>
<keyword evidence="3" id="KW-0539">Nucleus</keyword>
<dbReference type="OrthoDB" id="67716at2759"/>
<dbReference type="Pfam" id="PF11715">
    <property type="entry name" value="Beta-prop_Nup120_160"/>
    <property type="match status" value="1"/>
</dbReference>
<dbReference type="InterPro" id="IPR048884">
    <property type="entry name" value="Nup120_helical"/>
</dbReference>
<organism evidence="7 8">
    <name type="scientific">Coniochaeta pulveracea</name>
    <dbReference type="NCBI Taxonomy" id="177199"/>
    <lineage>
        <taxon>Eukaryota</taxon>
        <taxon>Fungi</taxon>
        <taxon>Dikarya</taxon>
        <taxon>Ascomycota</taxon>
        <taxon>Pezizomycotina</taxon>
        <taxon>Sordariomycetes</taxon>
        <taxon>Sordariomycetidae</taxon>
        <taxon>Coniochaetales</taxon>
        <taxon>Coniochaetaceae</taxon>
        <taxon>Coniochaeta</taxon>
    </lineage>
</organism>
<comment type="caution">
    <text evidence="7">The sequence shown here is derived from an EMBL/GenBank/DDBJ whole genome shotgun (WGS) entry which is preliminary data.</text>
</comment>
<feature type="domain" description="Nucleoporin nup120-like HEAT repeat" evidence="6">
    <location>
        <begin position="844"/>
        <end position="1012"/>
    </location>
</feature>
<evidence type="ECO:0000313" key="8">
    <source>
        <dbReference type="Proteomes" id="UP000275385"/>
    </source>
</evidence>
<dbReference type="AlphaFoldDB" id="A0A420Y322"/>
<dbReference type="GO" id="GO:0005643">
    <property type="term" value="C:nuclear pore"/>
    <property type="evidence" value="ECO:0007669"/>
    <property type="project" value="TreeGrafter"/>
</dbReference>
<dbReference type="Pfam" id="PF23300">
    <property type="entry name" value="HEAT_Nup120"/>
    <property type="match status" value="1"/>
</dbReference>
<evidence type="ECO:0000259" key="5">
    <source>
        <dbReference type="Pfam" id="PF21486"/>
    </source>
</evidence>
<sequence length="1214" mass="136729">MASANVHYVYKETRLNLEPQSASSIVQVQVSSANGLTPSRPVSHRTTTVSNSPEEKAYRAKHLATTSSIYTRKGHAHPRSFLWRVLENDTVLSIRVADICKKHKDSENPVILNIRFTSPLRTSCIGFADCADHDAVTVFAIDYANNLHAITLRPDFFKKRSATDNGLGDAVKSHSPPGFGFKHPHRLVAVSPDQFIVTMHDGGILKFDRNKSQDATTNGAVWKETIYNVAGWGQSLRSLVPLRRQQTVKYDKVNMEVTAATSAAITSMGHKDTSFLFTICLDHRMRVWDVRTGQILYTGDIVNTDRDPNDEGKWKIDPSHNNLIRIVEVAQGQCLAVTYSPVGSGEFKFWKVKANNQGSVLVADWFPKHSLQPPATNEQTEWTMADFGISQREEGPELWTLWKHNLSYRVRAIQVRAKSSRGPFSASWSGVALDNPSHDPGEATRCDSADETERWLDLIFSPDRFSKSILETALAMFEKGSGTAKDTLPKGTKSIVESICAVVGSTITLRHNQNGDIHYEDYRKDAKVEWQKFYRLLVELDKQRGEALSLVVDSELGMPWVLCADLTGAIRHCSNLDLVSHNMATPEKNSEDVARLIQTGLDFVGHFKPDIQQLCRAALRSEMFEDSDMTDEERLQHFYDKSAFYLAVGDDVANEVVENLGQNFMTVTSALYEDLFDLLKADNDENNYELLYAFTSLGRNLVVRATQDAAEMYWQILFSQLILLVHMEFEIETEEDTLHARFDVGAVYRKMLEALRRLEHVKWMTRTEMVAPGKSQSVSGGSSPVLSKRGKEESQTITALEGILGHLLGIPETDIQPLMSRITDVVTNLCAYDSDIELLPHLHQCFLLKADRPDLALQLGPFADKDSFSTYVQGRVFLALQDYDTAAEYFKKAAVGLSISVRTINKHSCGLLDDMEWNLLNNGLPKYYSHIVNLLDKQKAYSWVIEFARLALQFTNKNDIGSAVMEAEILSRLFNAATSISHFDMAHSALVSMRDEAMQKSYLRKLVEKMCETGQNRELVALPFAGLQDKVDEILLEKCKGLKDVLHSPVPYHQILYAWRVSRNDYRGGAAVLHDRLQKLRYMGEGDKLGGEDVMDTQVTRQYLLLINALSCIEPKQAFILEDLPEEERMGQMKLSDVVDFESIKAVVGKNHEGELADLDQLIARIARKPQETPRKAITLADVRKQYQDELDRVVAIQTDQFEFTGEDAEMDIS</sequence>
<dbReference type="EMBL" id="QVQW01000058">
    <property type="protein sequence ID" value="RKU42286.1"/>
    <property type="molecule type" value="Genomic_DNA"/>
</dbReference>
<dbReference type="InterPro" id="IPR011047">
    <property type="entry name" value="Quinoprotein_ADH-like_sf"/>
</dbReference>
<evidence type="ECO:0008006" key="9">
    <source>
        <dbReference type="Google" id="ProtNLM"/>
    </source>
</evidence>
<dbReference type="InterPro" id="IPR021717">
    <property type="entry name" value="Nucleoporin_Nup160"/>
</dbReference>
<protein>
    <recommendedName>
        <fullName evidence="9">Nucleoporin Nup120/160</fullName>
    </recommendedName>
</protein>
<gene>
    <name evidence="7" type="ORF">DL546_000864</name>
</gene>
<dbReference type="PANTHER" id="PTHR21286:SF0">
    <property type="entry name" value="NUCLEAR PORE COMPLEX PROTEIN NUP160"/>
    <property type="match status" value="1"/>
</dbReference>
<proteinExistence type="predicted"/>
<dbReference type="GO" id="GO:0017056">
    <property type="term" value="F:structural constituent of nuclear pore"/>
    <property type="evidence" value="ECO:0007669"/>
    <property type="project" value="TreeGrafter"/>
</dbReference>
<feature type="domain" description="Nucleoporin Nup120 helical" evidence="5">
    <location>
        <begin position="619"/>
        <end position="750"/>
    </location>
</feature>
<dbReference type="Pfam" id="PF21486">
    <property type="entry name" value="NUP120_helical"/>
    <property type="match status" value="1"/>
</dbReference>
<evidence type="ECO:0000313" key="7">
    <source>
        <dbReference type="EMBL" id="RKU42286.1"/>
    </source>
</evidence>
<dbReference type="InterPro" id="IPR015943">
    <property type="entry name" value="WD40/YVTN_repeat-like_dom_sf"/>
</dbReference>
<dbReference type="STRING" id="177199.A0A420Y322"/>
<reference evidence="7 8" key="1">
    <citation type="submission" date="2018-08" db="EMBL/GenBank/DDBJ databases">
        <title>Draft genome of the lignicolous fungus Coniochaeta pulveracea.</title>
        <authorList>
            <person name="Borstlap C.J."/>
            <person name="De Witt R.N."/>
            <person name="Botha A."/>
            <person name="Volschenk H."/>
        </authorList>
    </citation>
    <scope>NUCLEOTIDE SEQUENCE [LARGE SCALE GENOMIC DNA]</scope>
    <source>
        <strain evidence="7 8">CAB683</strain>
    </source>
</reference>
<dbReference type="Proteomes" id="UP000275385">
    <property type="component" value="Unassembled WGS sequence"/>
</dbReference>
<comment type="subcellular location">
    <subcellularLocation>
        <location evidence="1">Nucleus</location>
    </subcellularLocation>
</comment>
<keyword evidence="8" id="KW-1185">Reference proteome</keyword>
<evidence type="ECO:0000256" key="3">
    <source>
        <dbReference type="ARBA" id="ARBA00023242"/>
    </source>
</evidence>
<keyword evidence="2" id="KW-0813">Transport</keyword>
<name>A0A420Y322_9PEZI</name>
<dbReference type="Gene3D" id="2.130.10.10">
    <property type="entry name" value="YVTN repeat-like/Quinoprotein amine dehydrogenase"/>
    <property type="match status" value="1"/>
</dbReference>
<evidence type="ECO:0000256" key="2">
    <source>
        <dbReference type="ARBA" id="ARBA00022448"/>
    </source>
</evidence>
<dbReference type="InterPro" id="IPR059141">
    <property type="entry name" value="Beta-prop_Nup120_160"/>
</dbReference>
<dbReference type="SUPFAM" id="SSF50998">
    <property type="entry name" value="Quinoprotein alcohol dehydrogenase-like"/>
    <property type="match status" value="1"/>
</dbReference>
<evidence type="ECO:0000256" key="1">
    <source>
        <dbReference type="ARBA" id="ARBA00004123"/>
    </source>
</evidence>